<keyword evidence="2 6" id="KW-0328">Glycosyltransferase</keyword>
<dbReference type="GO" id="GO:0003677">
    <property type="term" value="F:DNA binding"/>
    <property type="evidence" value="ECO:0007669"/>
    <property type="project" value="UniProtKB-UniRule"/>
</dbReference>
<accession>A0A160FPX2</accession>
<dbReference type="Pfam" id="PF14487">
    <property type="entry name" value="DarT"/>
    <property type="match status" value="1"/>
</dbReference>
<comment type="caution">
    <text evidence="6">Lacks conserved residue(s) required for the propagation of feature annotation.</text>
</comment>
<keyword evidence="1 6" id="KW-1277">Toxin-antitoxin system</keyword>
<dbReference type="KEGG" id="buz:AYM40_16105"/>
<dbReference type="PROSITE" id="PS52018">
    <property type="entry name" value="DART"/>
    <property type="match status" value="1"/>
</dbReference>
<feature type="domain" description="DarT" evidence="7">
    <location>
        <begin position="15"/>
        <end position="203"/>
    </location>
</feature>
<dbReference type="GO" id="GO:0016757">
    <property type="term" value="F:glycosyltransferase activity"/>
    <property type="evidence" value="ECO:0007669"/>
    <property type="project" value="UniProtKB-UniRule"/>
</dbReference>
<evidence type="ECO:0000313" key="8">
    <source>
        <dbReference type="EMBL" id="ANB74761.1"/>
    </source>
</evidence>
<keyword evidence="3 6" id="KW-0808">Transferase</keyword>
<comment type="catalytic activity">
    <reaction evidence="6">
        <text>a thymidine in DNA + NAD(+) = an N-(ADP-alpha-D-ribosyl)-thymidine in DNA + nicotinamide + H(+)</text>
        <dbReference type="Rhea" id="RHEA:71651"/>
        <dbReference type="Rhea" id="RHEA-COMP:13556"/>
        <dbReference type="Rhea" id="RHEA-COMP:18051"/>
        <dbReference type="ChEBI" id="CHEBI:15378"/>
        <dbReference type="ChEBI" id="CHEBI:17154"/>
        <dbReference type="ChEBI" id="CHEBI:57540"/>
        <dbReference type="ChEBI" id="CHEBI:137386"/>
        <dbReference type="ChEBI" id="CHEBI:191199"/>
    </reaction>
</comment>
<dbReference type="GO" id="GO:0016779">
    <property type="term" value="F:nucleotidyltransferase activity"/>
    <property type="evidence" value="ECO:0007669"/>
    <property type="project" value="UniProtKB-UniRule"/>
</dbReference>
<feature type="active site" description="Proton acceptor" evidence="6">
    <location>
        <position position="54"/>
    </location>
</feature>
<dbReference type="RefSeq" id="WP_063498060.1">
    <property type="nucleotide sequence ID" value="NZ_CP014578.1"/>
</dbReference>
<gene>
    <name evidence="8" type="ORF">AYM40_16105</name>
</gene>
<evidence type="ECO:0000256" key="5">
    <source>
        <dbReference type="ARBA" id="ARBA00023125"/>
    </source>
</evidence>
<dbReference type="STRING" id="1804984.AYM40_16105"/>
<reference evidence="8 9" key="1">
    <citation type="journal article" date="2016" name="Gene">
        <title>PacBio SMRT assembly of a complex multi-replicon genome reveals chlorocatechol degradative operon in a region of genome plasticity.</title>
        <authorList>
            <person name="Ricker N."/>
            <person name="Shen S.Y."/>
            <person name="Goordial J."/>
            <person name="Jin S."/>
            <person name="Fulthorpe R.R."/>
        </authorList>
    </citation>
    <scope>NUCLEOTIDE SEQUENCE [LARGE SCALE GENOMIC DNA]</scope>
    <source>
        <strain evidence="8 9">OLGA172</strain>
    </source>
</reference>
<keyword evidence="5 6" id="KW-0238">DNA-binding</keyword>
<dbReference type="OrthoDB" id="2052979at2"/>
<organism evidence="8 9">
    <name type="scientific">Paraburkholderia phytofirmans OLGA172</name>
    <dbReference type="NCBI Taxonomy" id="1417228"/>
    <lineage>
        <taxon>Bacteria</taxon>
        <taxon>Pseudomonadati</taxon>
        <taxon>Pseudomonadota</taxon>
        <taxon>Betaproteobacteria</taxon>
        <taxon>Burkholderiales</taxon>
        <taxon>Burkholderiaceae</taxon>
        <taxon>Paraburkholderia</taxon>
    </lineage>
</organism>
<evidence type="ECO:0000256" key="1">
    <source>
        <dbReference type="ARBA" id="ARBA00022649"/>
    </source>
</evidence>
<dbReference type="EMBL" id="CP014578">
    <property type="protein sequence ID" value="ANB74761.1"/>
    <property type="molecule type" value="Genomic_DNA"/>
</dbReference>
<evidence type="ECO:0000256" key="2">
    <source>
        <dbReference type="ARBA" id="ARBA00022676"/>
    </source>
</evidence>
<evidence type="ECO:0000256" key="6">
    <source>
        <dbReference type="PROSITE-ProRule" id="PRU01362"/>
    </source>
</evidence>
<dbReference type="AlphaFoldDB" id="A0A160FPX2"/>
<dbReference type="InterPro" id="IPR029494">
    <property type="entry name" value="DarT"/>
</dbReference>
<keyword evidence="4 6" id="KW-0548">Nucleotidyltransferase</keyword>
<comment type="similarity">
    <text evidence="6">Belongs to the DarT ADP-ribosyltransferase family.</text>
</comment>
<protein>
    <recommendedName>
        <fullName evidence="7">DarT domain-containing protein</fullName>
    </recommendedName>
</protein>
<evidence type="ECO:0000256" key="4">
    <source>
        <dbReference type="ARBA" id="ARBA00022695"/>
    </source>
</evidence>
<evidence type="ECO:0000256" key="3">
    <source>
        <dbReference type="ARBA" id="ARBA00022679"/>
    </source>
</evidence>
<feature type="binding site" evidence="6">
    <location>
        <position position="54"/>
    </location>
    <ligand>
        <name>NAD(+)</name>
        <dbReference type="ChEBI" id="CHEBI:57540"/>
    </ligand>
</feature>
<evidence type="ECO:0000313" key="9">
    <source>
        <dbReference type="Proteomes" id="UP000076852"/>
    </source>
</evidence>
<evidence type="ECO:0000259" key="7">
    <source>
        <dbReference type="PROSITE" id="PS52018"/>
    </source>
</evidence>
<keyword evidence="9" id="KW-1185">Reference proteome</keyword>
<dbReference type="Proteomes" id="UP000076852">
    <property type="component" value="Chromosome 1"/>
</dbReference>
<sequence length="209" mass="23331">MANPIEEFARERGIKFLMHFTKLTNLGAILQRGLVTRDVLVLEGNVDALNDQYRYDHTDAICLSIGFPNYRMFYRLRQENQGTDWVVVAVNPSALWELPCAFCSANAAAGHVSAIPIEDRKTIAAFRGMYADYGDKTRAQLGIKDGLPTNPQAEVLMLRGVPPSYILGVWVQSTTMQAMIKELYPGLQVVAAPGLFSYRSDYAHWKANA</sequence>
<feature type="binding site" evidence="6">
    <location>
        <begin position="19"/>
        <end position="21"/>
    </location>
    <ligand>
        <name>NAD(+)</name>
        <dbReference type="ChEBI" id="CHEBI:57540"/>
    </ligand>
</feature>
<name>A0A160FPX2_9BURK</name>
<feature type="active site" evidence="6">
    <location>
        <position position="154"/>
    </location>
</feature>
<proteinExistence type="inferred from homology"/>